<evidence type="ECO:0000313" key="2">
    <source>
        <dbReference type="Proteomes" id="UP000005239"/>
    </source>
</evidence>
<dbReference type="InterPro" id="IPR001841">
    <property type="entry name" value="Znf_RING"/>
</dbReference>
<dbReference type="Pfam" id="PF13639">
    <property type="entry name" value="zf-RING_2"/>
    <property type="match status" value="1"/>
</dbReference>
<proteinExistence type="predicted"/>
<reference evidence="2" key="1">
    <citation type="journal article" date="2008" name="Nat. Genet.">
        <title>The Pristionchus pacificus genome provides a unique perspective on nematode lifestyle and parasitism.</title>
        <authorList>
            <person name="Dieterich C."/>
            <person name="Clifton S.W."/>
            <person name="Schuster L.N."/>
            <person name="Chinwalla A."/>
            <person name="Delehaunty K."/>
            <person name="Dinkelacker I."/>
            <person name="Fulton L."/>
            <person name="Fulton R."/>
            <person name="Godfrey J."/>
            <person name="Minx P."/>
            <person name="Mitreva M."/>
            <person name="Roeseler W."/>
            <person name="Tian H."/>
            <person name="Witte H."/>
            <person name="Yang S.P."/>
            <person name="Wilson R.K."/>
            <person name="Sommer R.J."/>
        </authorList>
    </citation>
    <scope>NUCLEOTIDE SEQUENCE [LARGE SCALE GENOMIC DNA]</scope>
    <source>
        <strain evidence="2">PS312</strain>
    </source>
</reference>
<dbReference type="AlphaFoldDB" id="A0A2A6CDZ0"/>
<keyword evidence="2" id="KW-1185">Reference proteome</keyword>
<dbReference type="Gene3D" id="3.30.40.10">
    <property type="entry name" value="Zinc/RING finger domain, C3HC4 (zinc finger)"/>
    <property type="match status" value="1"/>
</dbReference>
<accession>A0A2A6CDZ0</accession>
<dbReference type="SUPFAM" id="SSF57850">
    <property type="entry name" value="RING/U-box"/>
    <property type="match status" value="1"/>
</dbReference>
<gene>
    <name evidence="1" type="primary">WBGene00093562</name>
</gene>
<protein>
    <submittedName>
        <fullName evidence="1">RING-type domain-containing protein</fullName>
    </submittedName>
</protein>
<organism evidence="1 2">
    <name type="scientific">Pristionchus pacificus</name>
    <name type="common">Parasitic nematode worm</name>
    <dbReference type="NCBI Taxonomy" id="54126"/>
    <lineage>
        <taxon>Eukaryota</taxon>
        <taxon>Metazoa</taxon>
        <taxon>Ecdysozoa</taxon>
        <taxon>Nematoda</taxon>
        <taxon>Chromadorea</taxon>
        <taxon>Rhabditida</taxon>
        <taxon>Rhabditina</taxon>
        <taxon>Diplogasteromorpha</taxon>
        <taxon>Diplogasteroidea</taxon>
        <taxon>Neodiplogasteridae</taxon>
        <taxon>Pristionchus</taxon>
    </lineage>
</organism>
<accession>A0A8R1U727</accession>
<dbReference type="OrthoDB" id="590840at2759"/>
<dbReference type="EnsemblMetazoa" id="PPA04008.1">
    <property type="protein sequence ID" value="PPA04008.1"/>
    <property type="gene ID" value="WBGene00093562"/>
</dbReference>
<dbReference type="SMART" id="SM00184">
    <property type="entry name" value="RING"/>
    <property type="match status" value="1"/>
</dbReference>
<dbReference type="PROSITE" id="PS50089">
    <property type="entry name" value="ZF_RING_2"/>
    <property type="match status" value="1"/>
</dbReference>
<name>A0A2A6CDZ0_PRIPA</name>
<reference evidence="1" key="2">
    <citation type="submission" date="2022-06" db="UniProtKB">
        <authorList>
            <consortium name="EnsemblMetazoa"/>
        </authorList>
    </citation>
    <scope>IDENTIFICATION</scope>
    <source>
        <strain evidence="1">PS312</strain>
    </source>
</reference>
<sequence>QRNSHTQDVERLPNVEPFGDGESHIVVNNSEELCAICLQQLSRKLVSTIAACGHKYHWSCLYKWYDTQKQMLVRATCCTCRGRVKLVTDEDGQRIRLNFPIELNILDAKLREGISVADSFMRSNRVSCAENPSLSLRDGKSAEYVADIEEEIEKLRIRTIALHAYFFKLLEFKELQGNSELRIFGSNWALCRCDYRTRRNSNCAFRYHCFGYRE</sequence>
<dbReference type="Proteomes" id="UP000005239">
    <property type="component" value="Unassembled WGS sequence"/>
</dbReference>
<dbReference type="InterPro" id="IPR013083">
    <property type="entry name" value="Znf_RING/FYVE/PHD"/>
</dbReference>
<evidence type="ECO:0000313" key="1">
    <source>
        <dbReference type="EnsemblMetazoa" id="PPA04008.1"/>
    </source>
</evidence>